<sequence>MHKLHSGFFQNNNYKYPPNRKYPRCCNCESQLPRYSFYVCGYQGGRNTEFQIVFGQALIIFIITTEQR</sequence>
<organism evidence="1 2">
    <name type="scientific">Cardiocondyla obscurior</name>
    <dbReference type="NCBI Taxonomy" id="286306"/>
    <lineage>
        <taxon>Eukaryota</taxon>
        <taxon>Metazoa</taxon>
        <taxon>Ecdysozoa</taxon>
        <taxon>Arthropoda</taxon>
        <taxon>Hexapoda</taxon>
        <taxon>Insecta</taxon>
        <taxon>Pterygota</taxon>
        <taxon>Neoptera</taxon>
        <taxon>Endopterygota</taxon>
        <taxon>Hymenoptera</taxon>
        <taxon>Apocrita</taxon>
        <taxon>Aculeata</taxon>
        <taxon>Formicoidea</taxon>
        <taxon>Formicidae</taxon>
        <taxon>Myrmicinae</taxon>
        <taxon>Cardiocondyla</taxon>
    </lineage>
</organism>
<proteinExistence type="predicted"/>
<evidence type="ECO:0000313" key="1">
    <source>
        <dbReference type="EMBL" id="KAL0125030.1"/>
    </source>
</evidence>
<keyword evidence="2" id="KW-1185">Reference proteome</keyword>
<protein>
    <submittedName>
        <fullName evidence="1">Uncharacterized protein</fullName>
    </submittedName>
</protein>
<accession>A0AAW2GBP4</accession>
<dbReference type="AlphaFoldDB" id="A0AAW2GBP4"/>
<dbReference type="Proteomes" id="UP001430953">
    <property type="component" value="Unassembled WGS sequence"/>
</dbReference>
<dbReference type="EMBL" id="JADYXP020000004">
    <property type="protein sequence ID" value="KAL0125030.1"/>
    <property type="molecule type" value="Genomic_DNA"/>
</dbReference>
<comment type="caution">
    <text evidence="1">The sequence shown here is derived from an EMBL/GenBank/DDBJ whole genome shotgun (WGS) entry which is preliminary data.</text>
</comment>
<reference evidence="1 2" key="1">
    <citation type="submission" date="2023-03" db="EMBL/GenBank/DDBJ databases">
        <title>High recombination rates correlate with genetic variation in Cardiocondyla obscurior ants.</title>
        <authorList>
            <person name="Errbii M."/>
        </authorList>
    </citation>
    <scope>NUCLEOTIDE SEQUENCE [LARGE SCALE GENOMIC DNA]</scope>
    <source>
        <strain evidence="1">Alpha-2009</strain>
        <tissue evidence="1">Whole body</tissue>
    </source>
</reference>
<evidence type="ECO:0000313" key="2">
    <source>
        <dbReference type="Proteomes" id="UP001430953"/>
    </source>
</evidence>
<gene>
    <name evidence="1" type="ORF">PUN28_004282</name>
</gene>
<name>A0AAW2GBP4_9HYME</name>